<name>A0A061B653_CYBFA</name>
<protein>
    <submittedName>
        <fullName evidence="8">CYFA0S17e01508g1_1</fullName>
    </submittedName>
</protein>
<evidence type="ECO:0000256" key="1">
    <source>
        <dbReference type="ARBA" id="ARBA00004141"/>
    </source>
</evidence>
<evidence type="ECO:0000256" key="6">
    <source>
        <dbReference type="ARBA" id="ARBA00023136"/>
    </source>
</evidence>
<dbReference type="GO" id="GO:0015093">
    <property type="term" value="F:ferrous iron transmembrane transporter activity"/>
    <property type="evidence" value="ECO:0007669"/>
    <property type="project" value="TreeGrafter"/>
</dbReference>
<feature type="transmembrane region" description="Helical" evidence="7">
    <location>
        <begin position="246"/>
        <end position="266"/>
    </location>
</feature>
<feature type="transmembrane region" description="Helical" evidence="7">
    <location>
        <begin position="63"/>
        <end position="88"/>
    </location>
</feature>
<keyword evidence="3" id="KW-0813">Transport</keyword>
<feature type="transmembrane region" description="Helical" evidence="7">
    <location>
        <begin position="215"/>
        <end position="234"/>
    </location>
</feature>
<evidence type="ECO:0000256" key="3">
    <source>
        <dbReference type="ARBA" id="ARBA00022496"/>
    </source>
</evidence>
<evidence type="ECO:0000256" key="5">
    <source>
        <dbReference type="ARBA" id="ARBA00022989"/>
    </source>
</evidence>
<gene>
    <name evidence="8" type="ORF">CYFA0S_17e01508g</name>
</gene>
<keyword evidence="3" id="KW-0408">Iron</keyword>
<comment type="similarity">
    <text evidence="2">Belongs to the oxidase-dependent Fe transporter (OFeT) (TC 9.A.10.1) family.</text>
</comment>
<dbReference type="Pfam" id="PF03239">
    <property type="entry name" value="FTR1"/>
    <property type="match status" value="1"/>
</dbReference>
<dbReference type="GO" id="GO:0000329">
    <property type="term" value="C:fungal-type vacuole membrane"/>
    <property type="evidence" value="ECO:0007669"/>
    <property type="project" value="TreeGrafter"/>
</dbReference>
<feature type="transmembrane region" description="Helical" evidence="7">
    <location>
        <begin position="182"/>
        <end position="203"/>
    </location>
</feature>
<organism evidence="8">
    <name type="scientific">Cyberlindnera fabianii</name>
    <name type="common">Yeast</name>
    <name type="synonym">Hansenula fabianii</name>
    <dbReference type="NCBI Taxonomy" id="36022"/>
    <lineage>
        <taxon>Eukaryota</taxon>
        <taxon>Fungi</taxon>
        <taxon>Dikarya</taxon>
        <taxon>Ascomycota</taxon>
        <taxon>Saccharomycotina</taxon>
        <taxon>Saccharomycetes</taxon>
        <taxon>Phaffomycetales</taxon>
        <taxon>Phaffomycetaceae</taxon>
        <taxon>Cyberlindnera</taxon>
    </lineage>
</organism>
<dbReference type="VEuPathDB" id="FungiDB:BON22_3876"/>
<accession>A0A061B653</accession>
<keyword evidence="5 7" id="KW-1133">Transmembrane helix</keyword>
<dbReference type="AlphaFoldDB" id="A0A061B653"/>
<dbReference type="InterPro" id="IPR004923">
    <property type="entry name" value="FTR1/Fip1/EfeU"/>
</dbReference>
<sequence>MTALFSFKVFFVLLRETFESAIVISILLSFLKQNFNTGDGSSAANPNAIKISRGVYRSLQVQVWLGALIGLGICLLIGAVFIALFYLIGENYWTRYERVWEGLFSVLSSFIISVMGMSLLRISQMQKKWQAKLSKEMAKQFESDNGSLDLSEDRIIDDQLGLDRHKRSSGIKGYFKKYAEKYSLMVLPMVTLLREGLEAIFVITGVSASEPVSSLPISIVSAFALGSLIGIVLYKGGNKMRLQMFLIGSTCFLYLVSAGLMSRGVWFFELEDYVQKCHGQDMTEVGNGPGSYDVTNVIWHVNCCSGINDGGWMLLNALVGWTNTATYGSVLSYNLYWIFVIVMLKIKLFQERHGYVPFIPIKWQLRKINKRYHIIKYNLEHNDTYQQNRTGYDSTEANDVELDENDVLDVISAQEDDVTASLLTSSRNHS</sequence>
<feature type="transmembrane region" description="Helical" evidence="7">
    <location>
        <begin position="100"/>
        <end position="120"/>
    </location>
</feature>
<dbReference type="PANTHER" id="PTHR31632:SF7">
    <property type="entry name" value="IRON TRANSPORTER FTH1"/>
    <property type="match status" value="1"/>
</dbReference>
<keyword evidence="3" id="KW-0410">Iron transport</keyword>
<keyword evidence="3" id="KW-0406">Ion transport</keyword>
<feature type="transmembrane region" description="Helical" evidence="7">
    <location>
        <begin position="325"/>
        <end position="344"/>
    </location>
</feature>
<dbReference type="EMBL" id="LK052902">
    <property type="protein sequence ID" value="CDR45319.1"/>
    <property type="molecule type" value="Genomic_DNA"/>
</dbReference>
<dbReference type="PhylomeDB" id="A0A061B653"/>
<proteinExistence type="inferred from homology"/>
<evidence type="ECO:0000256" key="2">
    <source>
        <dbReference type="ARBA" id="ARBA00008333"/>
    </source>
</evidence>
<evidence type="ECO:0000256" key="4">
    <source>
        <dbReference type="ARBA" id="ARBA00022692"/>
    </source>
</evidence>
<keyword evidence="4 7" id="KW-0812">Transmembrane</keyword>
<comment type="subcellular location">
    <subcellularLocation>
        <location evidence="1">Membrane</location>
        <topology evidence="1">Multi-pass membrane protein</topology>
    </subcellularLocation>
</comment>
<keyword evidence="6 7" id="KW-0472">Membrane</keyword>
<reference evidence="8" key="1">
    <citation type="journal article" date="2014" name="Genome Announc.">
        <title>Genome sequence of the yeast Cyberlindnera fabianii (Hansenula fabianii).</title>
        <authorList>
            <person name="Freel K.C."/>
            <person name="Sarilar V."/>
            <person name="Neuveglise C."/>
            <person name="Devillers H."/>
            <person name="Friedrich A."/>
            <person name="Schacherer J."/>
        </authorList>
    </citation>
    <scope>NUCLEOTIDE SEQUENCE</scope>
    <source>
        <strain evidence="8">YJS4271</strain>
    </source>
</reference>
<evidence type="ECO:0000313" key="8">
    <source>
        <dbReference type="EMBL" id="CDR45319.1"/>
    </source>
</evidence>
<dbReference type="OrthoDB" id="4364at2759"/>
<dbReference type="GO" id="GO:0033573">
    <property type="term" value="C:high-affinity iron permease complex"/>
    <property type="evidence" value="ECO:0007669"/>
    <property type="project" value="InterPro"/>
</dbReference>
<dbReference type="PANTHER" id="PTHR31632">
    <property type="entry name" value="IRON TRANSPORTER FTH1"/>
    <property type="match status" value="1"/>
</dbReference>
<evidence type="ECO:0000256" key="7">
    <source>
        <dbReference type="SAM" id="Phobius"/>
    </source>
</evidence>